<dbReference type="EMBL" id="JASSZA010000008">
    <property type="protein sequence ID" value="KAK2104703.1"/>
    <property type="molecule type" value="Genomic_DNA"/>
</dbReference>
<sequence length="63" mass="6931">MTFTYLNAQPCYSLPSGPGLTVLLWEALSCEALPWELESLAHSLRDGLNRTTTVTQFLPDSSS</sequence>
<evidence type="ECO:0000313" key="2">
    <source>
        <dbReference type="Proteomes" id="UP001266305"/>
    </source>
</evidence>
<protein>
    <submittedName>
        <fullName evidence="1">Uncharacterized protein</fullName>
    </submittedName>
</protein>
<comment type="caution">
    <text evidence="1">The sequence shown here is derived from an EMBL/GenBank/DDBJ whole genome shotgun (WGS) entry which is preliminary data.</text>
</comment>
<reference evidence="1 2" key="1">
    <citation type="submission" date="2023-05" db="EMBL/GenBank/DDBJ databases">
        <title>B98-5 Cell Line De Novo Hybrid Assembly: An Optical Mapping Approach.</title>
        <authorList>
            <person name="Kananen K."/>
            <person name="Auerbach J.A."/>
            <person name="Kautto E."/>
            <person name="Blachly J.S."/>
        </authorList>
    </citation>
    <scope>NUCLEOTIDE SEQUENCE [LARGE SCALE GENOMIC DNA]</scope>
    <source>
        <strain evidence="1">B95-8</strain>
        <tissue evidence="1">Cell line</tissue>
    </source>
</reference>
<organism evidence="1 2">
    <name type="scientific">Saguinus oedipus</name>
    <name type="common">Cotton-top tamarin</name>
    <name type="synonym">Oedipomidas oedipus</name>
    <dbReference type="NCBI Taxonomy" id="9490"/>
    <lineage>
        <taxon>Eukaryota</taxon>
        <taxon>Metazoa</taxon>
        <taxon>Chordata</taxon>
        <taxon>Craniata</taxon>
        <taxon>Vertebrata</taxon>
        <taxon>Euteleostomi</taxon>
        <taxon>Mammalia</taxon>
        <taxon>Eutheria</taxon>
        <taxon>Euarchontoglires</taxon>
        <taxon>Primates</taxon>
        <taxon>Haplorrhini</taxon>
        <taxon>Platyrrhini</taxon>
        <taxon>Cebidae</taxon>
        <taxon>Callitrichinae</taxon>
        <taxon>Saguinus</taxon>
    </lineage>
</organism>
<keyword evidence="2" id="KW-1185">Reference proteome</keyword>
<accession>A0ABQ9V5Q2</accession>
<gene>
    <name evidence="1" type="ORF">P7K49_018559</name>
</gene>
<evidence type="ECO:0000313" key="1">
    <source>
        <dbReference type="EMBL" id="KAK2104703.1"/>
    </source>
</evidence>
<proteinExistence type="predicted"/>
<name>A0ABQ9V5Q2_SAGOE</name>
<dbReference type="Proteomes" id="UP001266305">
    <property type="component" value="Unassembled WGS sequence"/>
</dbReference>